<gene>
    <name evidence="4" type="ORF">SAPIO_CDS6214</name>
</gene>
<dbReference type="OMA" id="ASENWAS"/>
<dbReference type="Pfam" id="PF12796">
    <property type="entry name" value="Ank_2"/>
    <property type="match status" value="1"/>
</dbReference>
<dbReference type="SUPFAM" id="SSF48403">
    <property type="entry name" value="Ankyrin repeat"/>
    <property type="match status" value="1"/>
</dbReference>
<dbReference type="InterPro" id="IPR056884">
    <property type="entry name" value="NPHP3-like_N"/>
</dbReference>
<dbReference type="PRINTS" id="PR01415">
    <property type="entry name" value="ANKYRIN"/>
</dbReference>
<sequence>MDPLSITAGILASLQAASAILCFCYDVRAAMRKIPWTLIQVIEEVRDLRNVIEAVQSALDKEDSSGEKTNSLEEIVEPAIAMCLAELRALEVRIRPEHVSALLESTSKLLLRSTIWRLKANDANAQQKAVVDWLSPLKPRQAHFSAWEKSQAGTSEWFLNNRDFSEWLGGKDNILGVAGPQSVSSTLDQSGDGALYAFAYCDFRDPVTQNIGNILGSLLSQLCTQLHHFPDDLLSAYRSRNAWYQPSYPMIEVVSRAIRTISEKRRVYLFIDAIDEVGDCDSLAQYLLSLAKSVSTLNVLATHRNDMSIRRALEDSRHISLENHVSEIDQDIERFRWAACQMDSLGHCRTIRDIKRALEELPPGLNQTYGRILADIPQSEAPIVRKILTWLSFSAASVSLGQLWEALAIEKGGDRIDDEYRLRSAEDILTLGKSLITLTADGHVTLTHLSVRDYLVSGDIEQSPETARFALKPGAGHLELAQDCLTYLFFSDLRSGPCNSRKEYMSRLRRFPLLTYTAKYWFYHSRMAEDNVDLWNQTLRFFSHEARKIFMSWVQVLNAADAPFKWNVFPRHATSLYYASSLGLDGVVDWLLQSAAPDEINAAGSRFGGTALHAATIRGHLNIAKQLIAQGADPGKPDFNGVTPLHSAASQGSADLVRVLLAHGAPADAKDSMDGKSPAEWAECSGHKATAGIINHVLQDPDLRQDSMTLSESGCGTPSQKTEIWRPVQGYFPDYYEKRSGLDSPLIISMTVGEICSYFDSEFRPLVPLGGSDRSLPVW</sequence>
<feature type="repeat" description="ANK" evidence="2">
    <location>
        <begin position="607"/>
        <end position="639"/>
    </location>
</feature>
<evidence type="ECO:0000256" key="1">
    <source>
        <dbReference type="ARBA" id="ARBA00022737"/>
    </source>
</evidence>
<dbReference type="Pfam" id="PF24883">
    <property type="entry name" value="NPHP3_N"/>
    <property type="match status" value="1"/>
</dbReference>
<comment type="caution">
    <text evidence="4">The sequence shown here is derived from an EMBL/GenBank/DDBJ whole genome shotgun (WGS) entry which is preliminary data.</text>
</comment>
<dbReference type="AlphaFoldDB" id="A0A084G498"/>
<dbReference type="PANTHER" id="PTHR10039:SF16">
    <property type="entry name" value="GPI INOSITOL-DEACYLASE"/>
    <property type="match status" value="1"/>
</dbReference>
<dbReference type="OrthoDB" id="366390at2759"/>
<feature type="domain" description="Nephrocystin 3-like N-terminal" evidence="3">
    <location>
        <begin position="153"/>
        <end position="304"/>
    </location>
</feature>
<evidence type="ECO:0000313" key="5">
    <source>
        <dbReference type="Proteomes" id="UP000028545"/>
    </source>
</evidence>
<name>A0A084G498_PSEDA</name>
<reference evidence="4 5" key="1">
    <citation type="journal article" date="2014" name="Genome Announc.">
        <title>Draft genome sequence of the pathogenic fungus Scedosporium apiospermum.</title>
        <authorList>
            <person name="Vandeputte P."/>
            <person name="Ghamrawi S."/>
            <person name="Rechenmann M."/>
            <person name="Iltis A."/>
            <person name="Giraud S."/>
            <person name="Fleury M."/>
            <person name="Thornton C."/>
            <person name="Delhaes L."/>
            <person name="Meyer W."/>
            <person name="Papon N."/>
            <person name="Bouchara J.P."/>
        </authorList>
    </citation>
    <scope>NUCLEOTIDE SEQUENCE [LARGE SCALE GENOMIC DNA]</scope>
    <source>
        <strain evidence="4 5">IHEM 14462</strain>
    </source>
</reference>
<dbReference type="PROSITE" id="PS50088">
    <property type="entry name" value="ANK_REPEAT"/>
    <property type="match status" value="2"/>
</dbReference>
<keyword evidence="1" id="KW-0677">Repeat</keyword>
<organism evidence="4 5">
    <name type="scientific">Pseudallescheria apiosperma</name>
    <name type="common">Scedosporium apiospermum</name>
    <dbReference type="NCBI Taxonomy" id="563466"/>
    <lineage>
        <taxon>Eukaryota</taxon>
        <taxon>Fungi</taxon>
        <taxon>Dikarya</taxon>
        <taxon>Ascomycota</taxon>
        <taxon>Pezizomycotina</taxon>
        <taxon>Sordariomycetes</taxon>
        <taxon>Hypocreomycetidae</taxon>
        <taxon>Microascales</taxon>
        <taxon>Microascaceae</taxon>
        <taxon>Scedosporium</taxon>
    </lineage>
</organism>
<dbReference type="PROSITE" id="PS50297">
    <property type="entry name" value="ANK_REP_REGION"/>
    <property type="match status" value="2"/>
</dbReference>
<keyword evidence="5" id="KW-1185">Reference proteome</keyword>
<dbReference type="Proteomes" id="UP000028545">
    <property type="component" value="Unassembled WGS sequence"/>
</dbReference>
<dbReference type="VEuPathDB" id="FungiDB:SAPIO_CDS6214"/>
<evidence type="ECO:0000259" key="3">
    <source>
        <dbReference type="Pfam" id="PF24883"/>
    </source>
</evidence>
<dbReference type="InterPro" id="IPR036770">
    <property type="entry name" value="Ankyrin_rpt-contain_sf"/>
</dbReference>
<feature type="repeat" description="ANK" evidence="2">
    <location>
        <begin position="640"/>
        <end position="672"/>
    </location>
</feature>
<dbReference type="RefSeq" id="XP_016641959.1">
    <property type="nucleotide sequence ID" value="XM_016788378.1"/>
</dbReference>
<accession>A0A084G498</accession>
<evidence type="ECO:0000256" key="2">
    <source>
        <dbReference type="PROSITE-ProRule" id="PRU00023"/>
    </source>
</evidence>
<dbReference type="SMART" id="SM00248">
    <property type="entry name" value="ANK"/>
    <property type="match status" value="3"/>
</dbReference>
<dbReference type="KEGG" id="sapo:SAPIO_CDS6214"/>
<protein>
    <recommendedName>
        <fullName evidence="3">Nephrocystin 3-like N-terminal domain-containing protein</fullName>
    </recommendedName>
</protein>
<dbReference type="Gene3D" id="1.25.40.20">
    <property type="entry name" value="Ankyrin repeat-containing domain"/>
    <property type="match status" value="1"/>
</dbReference>
<dbReference type="HOGENOM" id="CLU_000288_34_23_1"/>
<dbReference type="PANTHER" id="PTHR10039">
    <property type="entry name" value="AMELOGENIN"/>
    <property type="match status" value="1"/>
</dbReference>
<dbReference type="InterPro" id="IPR002110">
    <property type="entry name" value="Ankyrin_rpt"/>
</dbReference>
<dbReference type="GeneID" id="27725286"/>
<dbReference type="EMBL" id="JOWA01000101">
    <property type="protein sequence ID" value="KEZ42160.1"/>
    <property type="molecule type" value="Genomic_DNA"/>
</dbReference>
<evidence type="ECO:0000313" key="4">
    <source>
        <dbReference type="EMBL" id="KEZ42160.1"/>
    </source>
</evidence>
<proteinExistence type="predicted"/>
<keyword evidence="2" id="KW-0040">ANK repeat</keyword>